<proteinExistence type="predicted"/>
<dbReference type="Pfam" id="PF00702">
    <property type="entry name" value="Hydrolase"/>
    <property type="match status" value="1"/>
</dbReference>
<name>A0A7S1WT36_ALECA</name>
<evidence type="ECO:0000313" key="1">
    <source>
        <dbReference type="EMBL" id="CAD9185445.1"/>
    </source>
</evidence>
<protein>
    <recommendedName>
        <fullName evidence="2">Phosphonoacetaldehyde hydrolase</fullName>
    </recommendedName>
</protein>
<dbReference type="GO" id="GO:0008967">
    <property type="term" value="F:phosphoglycolate phosphatase activity"/>
    <property type="evidence" value="ECO:0007669"/>
    <property type="project" value="TreeGrafter"/>
</dbReference>
<dbReference type="InterPro" id="IPR023214">
    <property type="entry name" value="HAD_sf"/>
</dbReference>
<dbReference type="EMBL" id="HBGE01104362">
    <property type="protein sequence ID" value="CAD9185445.1"/>
    <property type="molecule type" value="Transcribed_RNA"/>
</dbReference>
<dbReference type="InterPro" id="IPR050155">
    <property type="entry name" value="HAD-like_hydrolase_sf"/>
</dbReference>
<dbReference type="SUPFAM" id="SSF56784">
    <property type="entry name" value="HAD-like"/>
    <property type="match status" value="1"/>
</dbReference>
<dbReference type="InterPro" id="IPR036412">
    <property type="entry name" value="HAD-like_sf"/>
</dbReference>
<dbReference type="AlphaFoldDB" id="A0A7S1WT36"/>
<reference evidence="1" key="1">
    <citation type="submission" date="2021-01" db="EMBL/GenBank/DDBJ databases">
        <authorList>
            <person name="Corre E."/>
            <person name="Pelletier E."/>
            <person name="Niang G."/>
            <person name="Scheremetjew M."/>
            <person name="Finn R."/>
            <person name="Kale V."/>
            <person name="Holt S."/>
            <person name="Cochrane G."/>
            <person name="Meng A."/>
            <person name="Brown T."/>
            <person name="Cohen L."/>
        </authorList>
    </citation>
    <scope>NUCLEOTIDE SEQUENCE</scope>
    <source>
        <strain evidence="1">OF101</strain>
    </source>
</reference>
<dbReference type="PANTHER" id="PTHR43434:SF19">
    <property type="entry name" value="PHOSPHONOACETALDEHYDE HYDROLASE"/>
    <property type="match status" value="1"/>
</dbReference>
<dbReference type="GO" id="GO:0005829">
    <property type="term" value="C:cytosol"/>
    <property type="evidence" value="ECO:0007669"/>
    <property type="project" value="TreeGrafter"/>
</dbReference>
<dbReference type="GO" id="GO:0006281">
    <property type="term" value="P:DNA repair"/>
    <property type="evidence" value="ECO:0007669"/>
    <property type="project" value="TreeGrafter"/>
</dbReference>
<organism evidence="1">
    <name type="scientific">Alexandrium catenella</name>
    <name type="common">Red tide dinoflagellate</name>
    <name type="synonym">Gonyaulax catenella</name>
    <dbReference type="NCBI Taxonomy" id="2925"/>
    <lineage>
        <taxon>Eukaryota</taxon>
        <taxon>Sar</taxon>
        <taxon>Alveolata</taxon>
        <taxon>Dinophyceae</taxon>
        <taxon>Gonyaulacales</taxon>
        <taxon>Pyrocystaceae</taxon>
        <taxon>Alexandrium</taxon>
    </lineage>
</organism>
<dbReference type="Gene3D" id="3.40.50.1000">
    <property type="entry name" value="HAD superfamily/HAD-like"/>
    <property type="match status" value="1"/>
</dbReference>
<sequence length="225" mass="23651">MAGTTVDDLVDGVPLVIAAFRAAFKVHDGSAVDSDQANAVRGYEKKEAIRRLLCASRGIELGAVDLGEVETLFGIFKVELDKLTASMNTEIAGTTAVFEQLRARGMKVFVGSGFPDHVVQGIVANMGWTVDGALSSEALGAGRPDPVMVYKAMELSGIPREEGRRVVKVGDTVVDVEEGRNGGAYTVSVLTGTQSREKLEAAKPDMVIGSVAELPALLGCPQSSI</sequence>
<dbReference type="PANTHER" id="PTHR43434">
    <property type="entry name" value="PHOSPHOGLYCOLATE PHOSPHATASE"/>
    <property type="match status" value="1"/>
</dbReference>
<gene>
    <name evidence="1" type="ORF">ACAT0790_LOCUS62219</name>
</gene>
<evidence type="ECO:0008006" key="2">
    <source>
        <dbReference type="Google" id="ProtNLM"/>
    </source>
</evidence>
<accession>A0A7S1WT36</accession>